<keyword evidence="3" id="KW-1185">Reference proteome</keyword>
<dbReference type="AlphaFoldDB" id="A0A507FPQ2"/>
<organism evidence="2 3">
    <name type="scientific">Chytriomyces confervae</name>
    <dbReference type="NCBI Taxonomy" id="246404"/>
    <lineage>
        <taxon>Eukaryota</taxon>
        <taxon>Fungi</taxon>
        <taxon>Fungi incertae sedis</taxon>
        <taxon>Chytridiomycota</taxon>
        <taxon>Chytridiomycota incertae sedis</taxon>
        <taxon>Chytridiomycetes</taxon>
        <taxon>Chytridiales</taxon>
        <taxon>Chytriomycetaceae</taxon>
        <taxon>Chytriomyces</taxon>
    </lineage>
</organism>
<protein>
    <submittedName>
        <fullName evidence="2">Uncharacterized protein</fullName>
    </submittedName>
</protein>
<dbReference type="InterPro" id="IPR039471">
    <property type="entry name" value="CXorf65-like"/>
</dbReference>
<dbReference type="Pfam" id="PF15874">
    <property type="entry name" value="Il2rg"/>
    <property type="match status" value="1"/>
</dbReference>
<reference evidence="2 3" key="1">
    <citation type="journal article" date="2019" name="Sci. Rep.">
        <title>Comparative genomics of chytrid fungi reveal insights into the obligate biotrophic and pathogenic lifestyle of Synchytrium endobioticum.</title>
        <authorList>
            <person name="van de Vossenberg B.T.L.H."/>
            <person name="Warris S."/>
            <person name="Nguyen H.D.T."/>
            <person name="van Gent-Pelzer M.P.E."/>
            <person name="Joly D.L."/>
            <person name="van de Geest H.C."/>
            <person name="Bonants P.J.M."/>
            <person name="Smith D.S."/>
            <person name="Levesque C.A."/>
            <person name="van der Lee T.A.J."/>
        </authorList>
    </citation>
    <scope>NUCLEOTIDE SEQUENCE [LARGE SCALE GENOMIC DNA]</scope>
    <source>
        <strain evidence="2 3">CBS 675.73</strain>
    </source>
</reference>
<proteinExistence type="predicted"/>
<evidence type="ECO:0000256" key="1">
    <source>
        <dbReference type="SAM" id="MobiDB-lite"/>
    </source>
</evidence>
<accession>A0A507FPQ2</accession>
<feature type="compositionally biased region" description="Low complexity" evidence="1">
    <location>
        <begin position="221"/>
        <end position="230"/>
    </location>
</feature>
<dbReference type="EMBL" id="QEAP01000018">
    <property type="protein sequence ID" value="TPX77555.1"/>
    <property type="molecule type" value="Genomic_DNA"/>
</dbReference>
<dbReference type="STRING" id="246404.A0A507FPQ2"/>
<feature type="compositionally biased region" description="Polar residues" evidence="1">
    <location>
        <begin position="137"/>
        <end position="157"/>
    </location>
</feature>
<comment type="caution">
    <text evidence="2">The sequence shown here is derived from an EMBL/GenBank/DDBJ whole genome shotgun (WGS) entry which is preliminary data.</text>
</comment>
<evidence type="ECO:0000313" key="3">
    <source>
        <dbReference type="Proteomes" id="UP000320333"/>
    </source>
</evidence>
<dbReference type="OrthoDB" id="2109241at2759"/>
<feature type="region of interest" description="Disordered" evidence="1">
    <location>
        <begin position="131"/>
        <end position="270"/>
    </location>
</feature>
<evidence type="ECO:0000313" key="2">
    <source>
        <dbReference type="EMBL" id="TPX77555.1"/>
    </source>
</evidence>
<dbReference type="Proteomes" id="UP000320333">
    <property type="component" value="Unassembled WGS sequence"/>
</dbReference>
<name>A0A507FPQ2_9FUNG</name>
<dbReference type="PANTHER" id="PTHR33887:SF5">
    <property type="entry name" value="PB1 DOMAIN-CONTAINING PROTEIN"/>
    <property type="match status" value="1"/>
</dbReference>
<gene>
    <name evidence="2" type="ORF">CcCBS67573_g01183</name>
</gene>
<dbReference type="PANTHER" id="PTHR33887">
    <property type="entry name" value="PB1 DOMAIN-CONTAINING PROTEIN"/>
    <property type="match status" value="1"/>
</dbReference>
<sequence length="270" mass="27847">MPFCTIKFGANEERLINPNCLSSVFLSHIRRVCFENSHSPAPEHIDLATETGEVVDLFGKPKEYAKKYLEARGNYILVKLVGDENDGTYVPLLDQVGEKIKFGLLNPTRQQKATLAATSATGTAAGVRGKGVALSTDKPSNANAGSSNQGKYVSNNPGGMAGSAANTTGGNTGAGASGNSSAVTGKPPAGKQPSPKGSLDDLSNRKKSNPRPSPIVTAPVPGGSSPQQSPIVIATPVSAFSPQPPMLTPLGGMHPSTTSRLSAAMLKPVK</sequence>